<accession>A0A495JSD4</accession>
<evidence type="ECO:0000313" key="2">
    <source>
        <dbReference type="Proteomes" id="UP000277671"/>
    </source>
</evidence>
<organism evidence="1 2">
    <name type="scientific">Micromonospora pisi</name>
    <dbReference type="NCBI Taxonomy" id="589240"/>
    <lineage>
        <taxon>Bacteria</taxon>
        <taxon>Bacillati</taxon>
        <taxon>Actinomycetota</taxon>
        <taxon>Actinomycetes</taxon>
        <taxon>Micromonosporales</taxon>
        <taxon>Micromonosporaceae</taxon>
        <taxon>Micromonospora</taxon>
    </lineage>
</organism>
<evidence type="ECO:0000313" key="1">
    <source>
        <dbReference type="EMBL" id="RKR91896.1"/>
    </source>
</evidence>
<gene>
    <name evidence="1" type="ORF">BDK92_6324</name>
</gene>
<reference evidence="1 2" key="1">
    <citation type="submission" date="2018-10" db="EMBL/GenBank/DDBJ databases">
        <title>Sequencing the genomes of 1000 actinobacteria strains.</title>
        <authorList>
            <person name="Klenk H.-P."/>
        </authorList>
    </citation>
    <scope>NUCLEOTIDE SEQUENCE [LARGE SCALE GENOMIC DNA]</scope>
    <source>
        <strain evidence="1 2">DSM 45175</strain>
    </source>
</reference>
<dbReference type="AlphaFoldDB" id="A0A495JSD4"/>
<proteinExistence type="predicted"/>
<evidence type="ECO:0008006" key="3">
    <source>
        <dbReference type="Google" id="ProtNLM"/>
    </source>
</evidence>
<sequence>MTTPGGGYAQMNTGAVLPILRGLAESGRTLDSGWSNSRAAIADSEPGIGADLLGQAFRSVYAELSTATRQAGERLPAAILSDAATGERCVADYRAADARGASAFSDIPG</sequence>
<dbReference type="OrthoDB" id="3687822at2"/>
<protein>
    <recommendedName>
        <fullName evidence="3">Excreted virulence factor EspC (Type VII ESX diderm)</fullName>
    </recommendedName>
</protein>
<name>A0A495JSD4_9ACTN</name>
<keyword evidence="2" id="KW-1185">Reference proteome</keyword>
<dbReference type="Proteomes" id="UP000277671">
    <property type="component" value="Unassembled WGS sequence"/>
</dbReference>
<dbReference type="EMBL" id="RBKT01000001">
    <property type="protein sequence ID" value="RKR91896.1"/>
    <property type="molecule type" value="Genomic_DNA"/>
</dbReference>
<dbReference type="RefSeq" id="WP_147457181.1">
    <property type="nucleotide sequence ID" value="NZ_RBKT01000001.1"/>
</dbReference>
<comment type="caution">
    <text evidence="1">The sequence shown here is derived from an EMBL/GenBank/DDBJ whole genome shotgun (WGS) entry which is preliminary data.</text>
</comment>